<dbReference type="PANTHER" id="PTHR24320:SF148">
    <property type="entry name" value="NAD(P)-BINDING ROSSMANN-FOLD SUPERFAMILY PROTEIN"/>
    <property type="match status" value="1"/>
</dbReference>
<gene>
    <name evidence="4" type="ORF">HXX76_012628</name>
</gene>
<dbReference type="Gene3D" id="3.40.50.720">
    <property type="entry name" value="NAD(P)-binding Rossmann-like Domain"/>
    <property type="match status" value="1"/>
</dbReference>
<keyword evidence="5" id="KW-1185">Reference proteome</keyword>
<dbReference type="PRINTS" id="PR00081">
    <property type="entry name" value="GDHRDH"/>
</dbReference>
<name>A0A835SH45_CHLIN</name>
<keyword evidence="2" id="KW-0560">Oxidoreductase</keyword>
<evidence type="ECO:0000256" key="3">
    <source>
        <dbReference type="RuleBase" id="RU000363"/>
    </source>
</evidence>
<dbReference type="AlphaFoldDB" id="A0A835SH45"/>
<accession>A0A835SH45</accession>
<dbReference type="GO" id="GO:0016491">
    <property type="term" value="F:oxidoreductase activity"/>
    <property type="evidence" value="ECO:0007669"/>
    <property type="project" value="UniProtKB-KW"/>
</dbReference>
<evidence type="ECO:0000256" key="2">
    <source>
        <dbReference type="ARBA" id="ARBA00023002"/>
    </source>
</evidence>
<evidence type="ECO:0000313" key="4">
    <source>
        <dbReference type="EMBL" id="KAG2427117.1"/>
    </source>
</evidence>
<sequence>MTWWNNVVAGVLNAIVFSYDILFQTWGMRHLPKHIDDVGGPVEGLTAIVTGPTSGIGEETAAALVRRGAKVVLACRSAARGEELKKRLEAAEAAAGRKQPQIEVRLLDLASLDSVRAFAAAWCAEQPPRPLHLLVNNAGVFTIGAPRSETQDGFEMHIGSNHLGHYLLTLSLLPALRRGAAELRAARGAAAAANGHAKGSATAANGSATAANGRVRIVNVSSSYHALATRGISVTDPHLTRPGAYSADFGYAQSKLANILFTRELRRRLAAAGEPELAAGCLVLHPGLVCTGVARGLPAWMRAAYYAIMGLVLLNSMQGARASIHAATAPAAPSEAARTGGYFNSNCLPIEPSPAAQDDTAALWLWRWSAEQVKLPSGLDLPEPSK</sequence>
<dbReference type="InterPro" id="IPR036291">
    <property type="entry name" value="NAD(P)-bd_dom_sf"/>
</dbReference>
<evidence type="ECO:0000256" key="1">
    <source>
        <dbReference type="ARBA" id="ARBA00006484"/>
    </source>
</evidence>
<comment type="similarity">
    <text evidence="1 3">Belongs to the short-chain dehydrogenases/reductases (SDR) family.</text>
</comment>
<dbReference type="Proteomes" id="UP000650467">
    <property type="component" value="Unassembled WGS sequence"/>
</dbReference>
<dbReference type="PRINTS" id="PR00080">
    <property type="entry name" value="SDRFAMILY"/>
</dbReference>
<dbReference type="EMBL" id="JAEHOC010000043">
    <property type="protein sequence ID" value="KAG2427117.1"/>
    <property type="molecule type" value="Genomic_DNA"/>
</dbReference>
<comment type="caution">
    <text evidence="4">The sequence shown here is derived from an EMBL/GenBank/DDBJ whole genome shotgun (WGS) entry which is preliminary data.</text>
</comment>
<dbReference type="PANTHER" id="PTHR24320">
    <property type="entry name" value="RETINOL DEHYDROGENASE"/>
    <property type="match status" value="1"/>
</dbReference>
<dbReference type="OrthoDB" id="191139at2759"/>
<dbReference type="InterPro" id="IPR002347">
    <property type="entry name" value="SDR_fam"/>
</dbReference>
<proteinExistence type="inferred from homology"/>
<dbReference type="SUPFAM" id="SSF51735">
    <property type="entry name" value="NAD(P)-binding Rossmann-fold domains"/>
    <property type="match status" value="1"/>
</dbReference>
<evidence type="ECO:0000313" key="5">
    <source>
        <dbReference type="Proteomes" id="UP000650467"/>
    </source>
</evidence>
<dbReference type="Pfam" id="PF00106">
    <property type="entry name" value="adh_short"/>
    <property type="match status" value="1"/>
</dbReference>
<protein>
    <submittedName>
        <fullName evidence="4">Uncharacterized protein</fullName>
    </submittedName>
</protein>
<organism evidence="4 5">
    <name type="scientific">Chlamydomonas incerta</name>
    <dbReference type="NCBI Taxonomy" id="51695"/>
    <lineage>
        <taxon>Eukaryota</taxon>
        <taxon>Viridiplantae</taxon>
        <taxon>Chlorophyta</taxon>
        <taxon>core chlorophytes</taxon>
        <taxon>Chlorophyceae</taxon>
        <taxon>CS clade</taxon>
        <taxon>Chlamydomonadales</taxon>
        <taxon>Chlamydomonadaceae</taxon>
        <taxon>Chlamydomonas</taxon>
    </lineage>
</organism>
<reference evidence="4" key="1">
    <citation type="journal article" date="2020" name="bioRxiv">
        <title>Comparative genomics of Chlamydomonas.</title>
        <authorList>
            <person name="Craig R.J."/>
            <person name="Hasan A.R."/>
            <person name="Ness R.W."/>
            <person name="Keightley P.D."/>
        </authorList>
    </citation>
    <scope>NUCLEOTIDE SEQUENCE</scope>
    <source>
        <strain evidence="4">SAG 7.73</strain>
    </source>
</reference>